<evidence type="ECO:0000313" key="2">
    <source>
        <dbReference type="EMBL" id="VEL29991.1"/>
    </source>
</evidence>
<organism evidence="2 3">
    <name type="scientific">Protopolystoma xenopodis</name>
    <dbReference type="NCBI Taxonomy" id="117903"/>
    <lineage>
        <taxon>Eukaryota</taxon>
        <taxon>Metazoa</taxon>
        <taxon>Spiralia</taxon>
        <taxon>Lophotrochozoa</taxon>
        <taxon>Platyhelminthes</taxon>
        <taxon>Monogenea</taxon>
        <taxon>Polyopisthocotylea</taxon>
        <taxon>Polystomatidea</taxon>
        <taxon>Polystomatidae</taxon>
        <taxon>Protopolystoma</taxon>
    </lineage>
</organism>
<dbReference type="Proteomes" id="UP000784294">
    <property type="component" value="Unassembled WGS sequence"/>
</dbReference>
<dbReference type="GO" id="GO:0004134">
    <property type="term" value="F:4-alpha-glucanotransferase activity"/>
    <property type="evidence" value="ECO:0007669"/>
    <property type="project" value="InterPro"/>
</dbReference>
<dbReference type="AlphaFoldDB" id="A0A448X7F9"/>
<comment type="caution">
    <text evidence="2">The sequence shown here is derived from an EMBL/GenBank/DDBJ whole genome shotgun (WGS) entry which is preliminary data.</text>
</comment>
<evidence type="ECO:0000313" key="3">
    <source>
        <dbReference type="Proteomes" id="UP000784294"/>
    </source>
</evidence>
<dbReference type="InterPro" id="IPR010401">
    <property type="entry name" value="AGL/Gdb1"/>
</dbReference>
<dbReference type="PANTHER" id="PTHR10569">
    <property type="entry name" value="GLYCOGEN DEBRANCHING ENZYME"/>
    <property type="match status" value="1"/>
</dbReference>
<protein>
    <recommendedName>
        <fullName evidence="1">Glycogen debranching enzyme central domain-containing protein</fullName>
    </recommendedName>
</protein>
<dbReference type="Pfam" id="PF14702">
    <property type="entry name" value="hGDE_central"/>
    <property type="match status" value="1"/>
</dbReference>
<accession>A0A448X7F9</accession>
<gene>
    <name evidence="2" type="ORF">PXEA_LOCUS23431</name>
</gene>
<dbReference type="OrthoDB" id="10248904at2759"/>
<name>A0A448X7F9_9PLAT</name>
<dbReference type="GO" id="GO:0004135">
    <property type="term" value="F:amylo-alpha-1,6-glucosidase activity"/>
    <property type="evidence" value="ECO:0007669"/>
    <property type="project" value="InterPro"/>
</dbReference>
<proteinExistence type="predicted"/>
<dbReference type="InterPro" id="IPR032788">
    <property type="entry name" value="AGL_central"/>
</dbReference>
<sequence>MLLIGGVISVLDTLRDSNDLGHPLCNHLRQGDWLANYLCDRMRLPTQSVLRRLTASMMPQLLDNQLVCSRSEPETAFPTSASNRMSGGGLCTYDNVKGHDNACNSANNNMHRSGQTHGLSRTGLLVWLTRGAITVSPELSYFASLLSKVLQPVSKLPRYLVPSYFDLIIFNVHRLLLQEVSYVLFFVAHSYFF</sequence>
<feature type="domain" description="Glycogen debranching enzyme central" evidence="1">
    <location>
        <begin position="5"/>
        <end position="42"/>
    </location>
</feature>
<dbReference type="PANTHER" id="PTHR10569:SF2">
    <property type="entry name" value="GLYCOGEN DEBRANCHING ENZYME"/>
    <property type="match status" value="1"/>
</dbReference>
<evidence type="ECO:0000259" key="1">
    <source>
        <dbReference type="Pfam" id="PF14702"/>
    </source>
</evidence>
<keyword evidence="3" id="KW-1185">Reference proteome</keyword>
<dbReference type="GO" id="GO:0005980">
    <property type="term" value="P:glycogen catabolic process"/>
    <property type="evidence" value="ECO:0007669"/>
    <property type="project" value="InterPro"/>
</dbReference>
<dbReference type="EMBL" id="CAAALY010108328">
    <property type="protein sequence ID" value="VEL29991.1"/>
    <property type="molecule type" value="Genomic_DNA"/>
</dbReference>
<reference evidence="2" key="1">
    <citation type="submission" date="2018-11" db="EMBL/GenBank/DDBJ databases">
        <authorList>
            <consortium name="Pathogen Informatics"/>
        </authorList>
    </citation>
    <scope>NUCLEOTIDE SEQUENCE</scope>
</reference>